<dbReference type="AlphaFoldDB" id="A0A948TD99"/>
<dbReference type="CDD" id="cd00685">
    <property type="entry name" value="Trans_IPPS_HT"/>
    <property type="match status" value="1"/>
</dbReference>
<comment type="cofactor">
    <cofactor evidence="1">
        <name>Mg(2+)</name>
        <dbReference type="ChEBI" id="CHEBI:18420"/>
    </cofactor>
</comment>
<accession>A0A948TD99</accession>
<comment type="similarity">
    <text evidence="2 6">Belongs to the FPP/GGPP synthase family.</text>
</comment>
<dbReference type="PROSITE" id="PS00444">
    <property type="entry name" value="POLYPRENYL_SYNTHASE_2"/>
    <property type="match status" value="1"/>
</dbReference>
<keyword evidence="3 6" id="KW-0808">Transferase</keyword>
<evidence type="ECO:0000256" key="3">
    <source>
        <dbReference type="ARBA" id="ARBA00022679"/>
    </source>
</evidence>
<proteinExistence type="inferred from homology"/>
<dbReference type="GO" id="GO:0008299">
    <property type="term" value="P:isoprenoid biosynthetic process"/>
    <property type="evidence" value="ECO:0007669"/>
    <property type="project" value="InterPro"/>
</dbReference>
<evidence type="ECO:0000256" key="5">
    <source>
        <dbReference type="ARBA" id="ARBA00022842"/>
    </source>
</evidence>
<dbReference type="SFLD" id="SFLDG01017">
    <property type="entry name" value="Polyprenyl_Transferase_Like"/>
    <property type="match status" value="1"/>
</dbReference>
<protein>
    <submittedName>
        <fullName evidence="7">Polyprenyl synthetase family protein</fullName>
    </submittedName>
</protein>
<evidence type="ECO:0000256" key="4">
    <source>
        <dbReference type="ARBA" id="ARBA00022723"/>
    </source>
</evidence>
<dbReference type="EMBL" id="JAHLFW010000089">
    <property type="protein sequence ID" value="MBU3838765.1"/>
    <property type="molecule type" value="Genomic_DNA"/>
</dbReference>
<dbReference type="Pfam" id="PF00348">
    <property type="entry name" value="polyprenyl_synt"/>
    <property type="match status" value="1"/>
</dbReference>
<dbReference type="Proteomes" id="UP000783796">
    <property type="component" value="Unassembled WGS sequence"/>
</dbReference>
<evidence type="ECO:0000313" key="7">
    <source>
        <dbReference type="EMBL" id="MBU3838765.1"/>
    </source>
</evidence>
<keyword evidence="4" id="KW-0479">Metal-binding</keyword>
<dbReference type="SUPFAM" id="SSF48576">
    <property type="entry name" value="Terpenoid synthases"/>
    <property type="match status" value="1"/>
</dbReference>
<dbReference type="Gene3D" id="1.10.600.10">
    <property type="entry name" value="Farnesyl Diphosphate Synthase"/>
    <property type="match status" value="1"/>
</dbReference>
<evidence type="ECO:0000256" key="2">
    <source>
        <dbReference type="ARBA" id="ARBA00006706"/>
    </source>
</evidence>
<evidence type="ECO:0000313" key="8">
    <source>
        <dbReference type="Proteomes" id="UP000783796"/>
    </source>
</evidence>
<reference evidence="7" key="2">
    <citation type="submission" date="2021-04" db="EMBL/GenBank/DDBJ databases">
        <authorList>
            <person name="Gilroy R."/>
        </authorList>
    </citation>
    <scope>NUCLEOTIDE SEQUENCE</scope>
    <source>
        <strain evidence="7">G4-2901</strain>
    </source>
</reference>
<dbReference type="GO" id="GO:0046872">
    <property type="term" value="F:metal ion binding"/>
    <property type="evidence" value="ECO:0007669"/>
    <property type="project" value="UniProtKB-KW"/>
</dbReference>
<gene>
    <name evidence="7" type="ORF">H9777_10755</name>
</gene>
<organism evidence="7 8">
    <name type="scientific">Candidatus Phocaeicola faecigallinarum</name>
    <dbReference type="NCBI Taxonomy" id="2838732"/>
    <lineage>
        <taxon>Bacteria</taxon>
        <taxon>Pseudomonadati</taxon>
        <taxon>Bacteroidota</taxon>
        <taxon>Bacteroidia</taxon>
        <taxon>Bacteroidales</taxon>
        <taxon>Bacteroidaceae</taxon>
        <taxon>Phocaeicola</taxon>
    </lineage>
</organism>
<reference evidence="7" key="1">
    <citation type="journal article" date="2021" name="PeerJ">
        <title>Extensive microbial diversity within the chicken gut microbiome revealed by metagenomics and culture.</title>
        <authorList>
            <person name="Gilroy R."/>
            <person name="Ravi A."/>
            <person name="Getino M."/>
            <person name="Pursley I."/>
            <person name="Horton D.L."/>
            <person name="Alikhan N.F."/>
            <person name="Baker D."/>
            <person name="Gharbi K."/>
            <person name="Hall N."/>
            <person name="Watson M."/>
            <person name="Adriaenssens E.M."/>
            <person name="Foster-Nyarko E."/>
            <person name="Jarju S."/>
            <person name="Secka A."/>
            <person name="Antonio M."/>
            <person name="Oren A."/>
            <person name="Chaudhuri R.R."/>
            <person name="La Ragione R."/>
            <person name="Hildebrand F."/>
            <person name="Pallen M.J."/>
        </authorList>
    </citation>
    <scope>NUCLEOTIDE SEQUENCE</scope>
    <source>
        <strain evidence="7">G4-2901</strain>
    </source>
</reference>
<dbReference type="PANTHER" id="PTHR12001:SF85">
    <property type="entry name" value="SHORT CHAIN ISOPRENYL DIPHOSPHATE SYNTHASE"/>
    <property type="match status" value="1"/>
</dbReference>
<evidence type="ECO:0000256" key="1">
    <source>
        <dbReference type="ARBA" id="ARBA00001946"/>
    </source>
</evidence>
<sequence length="327" mass="37262">MKQYEDKELLEKIQKYIGELSYTHEPENLYKPIEYVLGLGGKRIRPVLMLMAYNLYKDDVEKIYQQAAALETYHNFTLLHDDLMDKADMRRNRPTVHKKWDENTAILSGDAMLILSFKMMMESCPAEYISEVTSTFSKAALEVCDGQQWDMDFEKRLDVTVDEYMNMICLKTSVLLAASLKIGAILGGASVEDANLLYDFGIKMGLAFQLQDDYLDVYADSSVFGKNIGGDICSNKKTFMLITALEKSSGKDKEELMKWINADTFIPEEKIRAVTKIYDNTGLPEICMDKINTLYAEGLAVLEKVSVEASLKDNLKNFTKQLMKRVL</sequence>
<dbReference type="InterPro" id="IPR008949">
    <property type="entry name" value="Isoprenoid_synthase_dom_sf"/>
</dbReference>
<dbReference type="InterPro" id="IPR033749">
    <property type="entry name" value="Polyprenyl_synt_CS"/>
</dbReference>
<keyword evidence="5" id="KW-0460">Magnesium</keyword>
<dbReference type="SFLD" id="SFLDS00005">
    <property type="entry name" value="Isoprenoid_Synthase_Type_I"/>
    <property type="match status" value="1"/>
</dbReference>
<name>A0A948TD99_9BACT</name>
<dbReference type="InterPro" id="IPR000092">
    <property type="entry name" value="Polyprenyl_synt"/>
</dbReference>
<dbReference type="PANTHER" id="PTHR12001">
    <property type="entry name" value="GERANYLGERANYL PYROPHOSPHATE SYNTHASE"/>
    <property type="match status" value="1"/>
</dbReference>
<evidence type="ECO:0000256" key="6">
    <source>
        <dbReference type="RuleBase" id="RU004466"/>
    </source>
</evidence>
<comment type="caution">
    <text evidence="7">The sequence shown here is derived from an EMBL/GenBank/DDBJ whole genome shotgun (WGS) entry which is preliminary data.</text>
</comment>
<dbReference type="GO" id="GO:0004659">
    <property type="term" value="F:prenyltransferase activity"/>
    <property type="evidence" value="ECO:0007669"/>
    <property type="project" value="InterPro"/>
</dbReference>